<evidence type="ECO:0000256" key="1">
    <source>
        <dbReference type="ARBA" id="ARBA00006545"/>
    </source>
</evidence>
<evidence type="ECO:0000313" key="4">
    <source>
        <dbReference type="Proteomes" id="UP000762676"/>
    </source>
</evidence>
<feature type="compositionally biased region" description="Basic and acidic residues" evidence="2">
    <location>
        <begin position="166"/>
        <end position="175"/>
    </location>
</feature>
<evidence type="ECO:0000256" key="2">
    <source>
        <dbReference type="SAM" id="MobiDB-lite"/>
    </source>
</evidence>
<evidence type="ECO:0000313" key="3">
    <source>
        <dbReference type="EMBL" id="GFS12526.1"/>
    </source>
</evidence>
<dbReference type="PANTHER" id="PTHR16166">
    <property type="entry name" value="VACUOLAR PROTEIN SORTING-ASSOCIATED PROTEIN VPS13"/>
    <property type="match status" value="1"/>
</dbReference>
<name>A0AAV4IQQ1_9GAST</name>
<dbReference type="GO" id="GO:0045053">
    <property type="term" value="P:protein retention in Golgi apparatus"/>
    <property type="evidence" value="ECO:0007669"/>
    <property type="project" value="TreeGrafter"/>
</dbReference>
<sequence length="308" mass="34892">MIAKDKVISLVFDEIAVSLAKNQCSSPISAVAHLRLNTKPELTDFCLPKIFLTLVFDEIAVSLAQNQYDDILEMLESMERMNLLAKYTKTRPAVAYSDTKAWLHHVFVAVLEHTVQHWRKMWRWTNIKQHRELCRQYRTVYAKKLDVGGGKLSSADSALIKAEKMGKKKQEEKESSGGWLGGWFGGGKKDKKKKEEEASDALELGENFLLVPGNALRGRRDSQLLKLSLTEICASFGQRPAANAIRLSNAAMARYDIIKAQTTASMVHMMDERKYADIEGRLPSTAQPWFVQHQQRENCRSHSRHTGS</sequence>
<accession>A0AAV4IQQ1</accession>
<dbReference type="GO" id="GO:0006623">
    <property type="term" value="P:protein targeting to vacuole"/>
    <property type="evidence" value="ECO:0007669"/>
    <property type="project" value="TreeGrafter"/>
</dbReference>
<proteinExistence type="inferred from homology"/>
<keyword evidence="4" id="KW-1185">Reference proteome</keyword>
<gene>
    <name evidence="3" type="ORF">ElyMa_003114100</name>
</gene>
<reference evidence="3 4" key="1">
    <citation type="journal article" date="2021" name="Elife">
        <title>Chloroplast acquisition without the gene transfer in kleptoplastic sea slugs, Plakobranchus ocellatus.</title>
        <authorList>
            <person name="Maeda T."/>
            <person name="Takahashi S."/>
            <person name="Yoshida T."/>
            <person name="Shimamura S."/>
            <person name="Takaki Y."/>
            <person name="Nagai Y."/>
            <person name="Toyoda A."/>
            <person name="Suzuki Y."/>
            <person name="Arimoto A."/>
            <person name="Ishii H."/>
            <person name="Satoh N."/>
            <person name="Nishiyama T."/>
            <person name="Hasebe M."/>
            <person name="Maruyama T."/>
            <person name="Minagawa J."/>
            <person name="Obokata J."/>
            <person name="Shigenobu S."/>
        </authorList>
    </citation>
    <scope>NUCLEOTIDE SEQUENCE [LARGE SCALE GENOMIC DNA]</scope>
</reference>
<dbReference type="PANTHER" id="PTHR16166:SF93">
    <property type="entry name" value="INTERMEMBRANE LIPID TRANSFER PROTEIN VPS13"/>
    <property type="match status" value="1"/>
</dbReference>
<dbReference type="Proteomes" id="UP000762676">
    <property type="component" value="Unassembled WGS sequence"/>
</dbReference>
<comment type="caution">
    <text evidence="3">The sequence shown here is derived from an EMBL/GenBank/DDBJ whole genome shotgun (WGS) entry which is preliminary data.</text>
</comment>
<comment type="similarity">
    <text evidence="1">Belongs to the VPS13 family.</text>
</comment>
<dbReference type="InterPro" id="IPR026847">
    <property type="entry name" value="VPS13"/>
</dbReference>
<dbReference type="EMBL" id="BMAT01006421">
    <property type="protein sequence ID" value="GFS12526.1"/>
    <property type="molecule type" value="Genomic_DNA"/>
</dbReference>
<protein>
    <submittedName>
        <fullName evidence="3">Vacuolar protein sorting-associated protein 13A</fullName>
    </submittedName>
</protein>
<dbReference type="AlphaFoldDB" id="A0AAV4IQQ1"/>
<organism evidence="3 4">
    <name type="scientific">Elysia marginata</name>
    <dbReference type="NCBI Taxonomy" id="1093978"/>
    <lineage>
        <taxon>Eukaryota</taxon>
        <taxon>Metazoa</taxon>
        <taxon>Spiralia</taxon>
        <taxon>Lophotrochozoa</taxon>
        <taxon>Mollusca</taxon>
        <taxon>Gastropoda</taxon>
        <taxon>Heterobranchia</taxon>
        <taxon>Euthyneura</taxon>
        <taxon>Panpulmonata</taxon>
        <taxon>Sacoglossa</taxon>
        <taxon>Placobranchoidea</taxon>
        <taxon>Plakobranchidae</taxon>
        <taxon>Elysia</taxon>
    </lineage>
</organism>
<feature type="region of interest" description="Disordered" evidence="2">
    <location>
        <begin position="166"/>
        <end position="194"/>
    </location>
</feature>